<dbReference type="Proteomes" id="UP000007110">
    <property type="component" value="Unassembled WGS sequence"/>
</dbReference>
<dbReference type="SUPFAM" id="SSF81321">
    <property type="entry name" value="Family A G protein-coupled receptor-like"/>
    <property type="match status" value="1"/>
</dbReference>
<sequence>MDPFKDFYSILSGFGVFFMFVIVVINYAMIYRFVTRHSRKMEAVKRESTSSPKCEDEATQITQNSQSEDSVSAPVTRNQECTDKKKEDRVIKNQTVLVTKRLAVIILAFFFCSMPFGISILVTPLRPVVPWTFPVFFLSNCINPLIYAGTMPAFREVMGCIIRCRYDNIPASVNFLRRKEK</sequence>
<dbReference type="GO" id="GO:0004930">
    <property type="term" value="F:G protein-coupled receptor activity"/>
    <property type="evidence" value="ECO:0007669"/>
    <property type="project" value="UniProtKB-KW"/>
</dbReference>
<evidence type="ECO:0000256" key="8">
    <source>
        <dbReference type="ARBA" id="ARBA00023224"/>
    </source>
</evidence>
<proteinExistence type="predicted"/>
<dbReference type="OrthoDB" id="10130748at2759"/>
<dbReference type="AlphaFoldDB" id="A0A7M7N468"/>
<dbReference type="GO" id="GO:0005886">
    <property type="term" value="C:plasma membrane"/>
    <property type="evidence" value="ECO:0007669"/>
    <property type="project" value="UniProtKB-SubCell"/>
</dbReference>
<keyword evidence="6 10" id="KW-0472">Membrane</keyword>
<feature type="region of interest" description="Disordered" evidence="9">
    <location>
        <begin position="45"/>
        <end position="77"/>
    </location>
</feature>
<feature type="transmembrane region" description="Helical" evidence="10">
    <location>
        <begin position="6"/>
        <end position="31"/>
    </location>
</feature>
<keyword evidence="3 10" id="KW-0812">Transmembrane</keyword>
<keyword evidence="7" id="KW-0675">Receptor</keyword>
<protein>
    <recommendedName>
        <fullName evidence="11">G-protein coupled receptors family 1 profile domain-containing protein</fullName>
    </recommendedName>
</protein>
<keyword evidence="4 10" id="KW-1133">Transmembrane helix</keyword>
<evidence type="ECO:0000313" key="13">
    <source>
        <dbReference type="Proteomes" id="UP000007110"/>
    </source>
</evidence>
<dbReference type="InterPro" id="IPR017452">
    <property type="entry name" value="GPCR_Rhodpsn_7TM"/>
</dbReference>
<comment type="subcellular location">
    <subcellularLocation>
        <location evidence="1">Cell membrane</location>
        <topology evidence="1">Multi-pass membrane protein</topology>
    </subcellularLocation>
</comment>
<dbReference type="KEGG" id="spu:115919871"/>
<evidence type="ECO:0000256" key="4">
    <source>
        <dbReference type="ARBA" id="ARBA00022989"/>
    </source>
</evidence>
<dbReference type="RefSeq" id="XP_030830298.1">
    <property type="nucleotide sequence ID" value="XM_030974438.1"/>
</dbReference>
<evidence type="ECO:0000259" key="11">
    <source>
        <dbReference type="PROSITE" id="PS50262"/>
    </source>
</evidence>
<evidence type="ECO:0000256" key="3">
    <source>
        <dbReference type="ARBA" id="ARBA00022692"/>
    </source>
</evidence>
<evidence type="ECO:0000256" key="10">
    <source>
        <dbReference type="SAM" id="Phobius"/>
    </source>
</evidence>
<evidence type="ECO:0000256" key="9">
    <source>
        <dbReference type="SAM" id="MobiDB-lite"/>
    </source>
</evidence>
<keyword evidence="2" id="KW-1003">Cell membrane</keyword>
<name>A0A7M7N468_STRPU</name>
<dbReference type="PRINTS" id="PR00237">
    <property type="entry name" value="GPCRRHODOPSN"/>
</dbReference>
<dbReference type="PANTHER" id="PTHR24228:SF72">
    <property type="entry name" value="G-PROTEIN COUPLED RECEPTORS FAMILY 1 PROFILE DOMAIN-CONTAINING PROTEIN"/>
    <property type="match status" value="1"/>
</dbReference>
<feature type="compositionally biased region" description="Basic and acidic residues" evidence="9">
    <location>
        <begin position="45"/>
        <end position="56"/>
    </location>
</feature>
<dbReference type="EnsemblMetazoa" id="XM_030974438">
    <property type="protein sequence ID" value="XP_030830298"/>
    <property type="gene ID" value="LOC115919871"/>
</dbReference>
<evidence type="ECO:0000256" key="1">
    <source>
        <dbReference type="ARBA" id="ARBA00004651"/>
    </source>
</evidence>
<reference evidence="13" key="1">
    <citation type="submission" date="2015-02" db="EMBL/GenBank/DDBJ databases">
        <title>Genome sequencing for Strongylocentrotus purpuratus.</title>
        <authorList>
            <person name="Murali S."/>
            <person name="Liu Y."/>
            <person name="Vee V."/>
            <person name="English A."/>
            <person name="Wang M."/>
            <person name="Skinner E."/>
            <person name="Han Y."/>
            <person name="Muzny D.M."/>
            <person name="Worley K.C."/>
            <person name="Gibbs R.A."/>
        </authorList>
    </citation>
    <scope>NUCLEOTIDE SEQUENCE</scope>
</reference>
<keyword evidence="8" id="KW-0807">Transducer</keyword>
<feature type="transmembrane region" description="Helical" evidence="10">
    <location>
        <begin position="102"/>
        <end position="122"/>
    </location>
</feature>
<keyword evidence="13" id="KW-1185">Reference proteome</keyword>
<reference evidence="12" key="2">
    <citation type="submission" date="2021-01" db="UniProtKB">
        <authorList>
            <consortium name="EnsemblMetazoa"/>
        </authorList>
    </citation>
    <scope>IDENTIFICATION</scope>
</reference>
<dbReference type="InParanoid" id="A0A7M7N468"/>
<keyword evidence="5" id="KW-0297">G-protein coupled receptor</keyword>
<dbReference type="PANTHER" id="PTHR24228">
    <property type="entry name" value="B2 BRADYKININ RECEPTOR/ANGIOTENSIN II RECEPTOR"/>
    <property type="match status" value="1"/>
</dbReference>
<evidence type="ECO:0000256" key="6">
    <source>
        <dbReference type="ARBA" id="ARBA00023136"/>
    </source>
</evidence>
<dbReference type="Pfam" id="PF00001">
    <property type="entry name" value="7tm_1"/>
    <property type="match status" value="1"/>
</dbReference>
<accession>A0A7M7N468</accession>
<feature type="compositionally biased region" description="Polar residues" evidence="9">
    <location>
        <begin position="59"/>
        <end position="77"/>
    </location>
</feature>
<dbReference type="InterPro" id="IPR000276">
    <property type="entry name" value="GPCR_Rhodpsn"/>
</dbReference>
<dbReference type="Gene3D" id="1.20.1070.10">
    <property type="entry name" value="Rhodopsin 7-helix transmembrane proteins"/>
    <property type="match status" value="1"/>
</dbReference>
<feature type="domain" description="G-protein coupled receptors family 1 profile" evidence="11">
    <location>
        <begin position="1"/>
        <end position="147"/>
    </location>
</feature>
<dbReference type="PROSITE" id="PS50262">
    <property type="entry name" value="G_PROTEIN_RECEP_F1_2"/>
    <property type="match status" value="1"/>
</dbReference>
<evidence type="ECO:0000256" key="7">
    <source>
        <dbReference type="ARBA" id="ARBA00023170"/>
    </source>
</evidence>
<dbReference type="GeneID" id="115919871"/>
<evidence type="ECO:0000313" key="12">
    <source>
        <dbReference type="EnsemblMetazoa" id="XP_030830298"/>
    </source>
</evidence>
<evidence type="ECO:0000256" key="2">
    <source>
        <dbReference type="ARBA" id="ARBA00022475"/>
    </source>
</evidence>
<evidence type="ECO:0000256" key="5">
    <source>
        <dbReference type="ARBA" id="ARBA00023040"/>
    </source>
</evidence>
<feature type="transmembrane region" description="Helical" evidence="10">
    <location>
        <begin position="128"/>
        <end position="148"/>
    </location>
</feature>
<organism evidence="12 13">
    <name type="scientific">Strongylocentrotus purpuratus</name>
    <name type="common">Purple sea urchin</name>
    <dbReference type="NCBI Taxonomy" id="7668"/>
    <lineage>
        <taxon>Eukaryota</taxon>
        <taxon>Metazoa</taxon>
        <taxon>Echinodermata</taxon>
        <taxon>Eleutherozoa</taxon>
        <taxon>Echinozoa</taxon>
        <taxon>Echinoidea</taxon>
        <taxon>Euechinoidea</taxon>
        <taxon>Echinacea</taxon>
        <taxon>Camarodonta</taxon>
        <taxon>Echinidea</taxon>
        <taxon>Strongylocentrotidae</taxon>
        <taxon>Strongylocentrotus</taxon>
    </lineage>
</organism>